<dbReference type="Pfam" id="PF05437">
    <property type="entry name" value="AzlD"/>
    <property type="match status" value="1"/>
</dbReference>
<keyword evidence="1" id="KW-1133">Transmembrane helix</keyword>
<keyword evidence="3" id="KW-1185">Reference proteome</keyword>
<comment type="caution">
    <text evidence="2">The sequence shown here is derived from an EMBL/GenBank/DDBJ whole genome shotgun (WGS) entry which is preliminary data.</text>
</comment>
<name>A0A7X8YIM4_9VIBR</name>
<feature type="transmembrane region" description="Helical" evidence="1">
    <location>
        <begin position="85"/>
        <end position="101"/>
    </location>
</feature>
<dbReference type="RefSeq" id="WP_168837652.1">
    <property type="nucleotide sequence ID" value="NZ_JABAIK010000023.1"/>
</dbReference>
<accession>A0A7X8YIM4</accession>
<gene>
    <name evidence="2" type="ORF">HGP28_16980</name>
</gene>
<dbReference type="InterPro" id="IPR008407">
    <property type="entry name" value="Brnchd-chn_aa_trnsp_AzlD"/>
</dbReference>
<protein>
    <submittedName>
        <fullName evidence="2">AzlD domain-containing protein</fullName>
    </submittedName>
</protein>
<evidence type="ECO:0000313" key="3">
    <source>
        <dbReference type="Proteomes" id="UP000535589"/>
    </source>
</evidence>
<proteinExistence type="predicted"/>
<organism evidence="2 3">
    <name type="scientific">Vibrio agarilyticus</name>
    <dbReference type="NCBI Taxonomy" id="2726741"/>
    <lineage>
        <taxon>Bacteria</taxon>
        <taxon>Pseudomonadati</taxon>
        <taxon>Pseudomonadota</taxon>
        <taxon>Gammaproteobacteria</taxon>
        <taxon>Vibrionales</taxon>
        <taxon>Vibrionaceae</taxon>
        <taxon>Vibrio</taxon>
    </lineage>
</organism>
<evidence type="ECO:0000313" key="2">
    <source>
        <dbReference type="EMBL" id="NLS14557.1"/>
    </source>
</evidence>
<keyword evidence="1" id="KW-0812">Transmembrane</keyword>
<keyword evidence="1" id="KW-0472">Membrane</keyword>
<dbReference type="AlphaFoldDB" id="A0A7X8YIM4"/>
<dbReference type="EMBL" id="JABAIK010000023">
    <property type="protein sequence ID" value="NLS14557.1"/>
    <property type="molecule type" value="Genomic_DNA"/>
</dbReference>
<reference evidence="2 3" key="1">
    <citation type="submission" date="2020-04" db="EMBL/GenBank/DDBJ databases">
        <title>Vibrio sp. SM6, a novel species isolated from seawater.</title>
        <authorList>
            <person name="Wang X."/>
        </authorList>
    </citation>
    <scope>NUCLEOTIDE SEQUENCE [LARGE SCALE GENOMIC DNA]</scope>
    <source>
        <strain evidence="2 3">SM6</strain>
    </source>
</reference>
<feature type="transmembrane region" description="Helical" evidence="1">
    <location>
        <begin position="37"/>
        <end position="55"/>
    </location>
</feature>
<sequence>MTTITILLCALVIFISRYLLMDPRVPIRLGERTQRFLAYSSPAVLTAITAPIVFLPEGALALTWHNDYLVAGCFAIGIAYWRKNVLLTTLASLAVFLLLHMPK</sequence>
<evidence type="ECO:0000256" key="1">
    <source>
        <dbReference type="SAM" id="Phobius"/>
    </source>
</evidence>
<dbReference type="Proteomes" id="UP000535589">
    <property type="component" value="Unassembled WGS sequence"/>
</dbReference>